<dbReference type="EMBL" id="OZ034829">
    <property type="protein sequence ID" value="CAL1685773.1"/>
    <property type="molecule type" value="Genomic_DNA"/>
</dbReference>
<accession>A0AAV2P1E0</accession>
<dbReference type="AlphaFoldDB" id="A0AAV2P1E0"/>
<dbReference type="Proteomes" id="UP001497644">
    <property type="component" value="Chromosome 6"/>
</dbReference>
<evidence type="ECO:0000313" key="2">
    <source>
        <dbReference type="Proteomes" id="UP001497644"/>
    </source>
</evidence>
<proteinExistence type="predicted"/>
<protein>
    <submittedName>
        <fullName evidence="1">Uncharacterized protein</fullName>
    </submittedName>
</protein>
<sequence>MKNRSKAKSTMCQRECSWWNNDPEANYSDNFENRFKTAAHHAQMLPVAQFVVTRWCRAKRQQYDDTESVCLQPRST</sequence>
<evidence type="ECO:0000313" key="1">
    <source>
        <dbReference type="EMBL" id="CAL1685773.1"/>
    </source>
</evidence>
<keyword evidence="2" id="KW-1185">Reference proteome</keyword>
<organism evidence="1 2">
    <name type="scientific">Lasius platythorax</name>
    <dbReference type="NCBI Taxonomy" id="488582"/>
    <lineage>
        <taxon>Eukaryota</taxon>
        <taxon>Metazoa</taxon>
        <taxon>Ecdysozoa</taxon>
        <taxon>Arthropoda</taxon>
        <taxon>Hexapoda</taxon>
        <taxon>Insecta</taxon>
        <taxon>Pterygota</taxon>
        <taxon>Neoptera</taxon>
        <taxon>Endopterygota</taxon>
        <taxon>Hymenoptera</taxon>
        <taxon>Apocrita</taxon>
        <taxon>Aculeata</taxon>
        <taxon>Formicoidea</taxon>
        <taxon>Formicidae</taxon>
        <taxon>Formicinae</taxon>
        <taxon>Lasius</taxon>
        <taxon>Lasius</taxon>
    </lineage>
</organism>
<gene>
    <name evidence="1" type="ORF">LPLAT_LOCUS11189</name>
</gene>
<name>A0AAV2P1E0_9HYME</name>
<reference evidence="1" key="1">
    <citation type="submission" date="2024-04" db="EMBL/GenBank/DDBJ databases">
        <authorList>
            <consortium name="Molecular Ecology Group"/>
        </authorList>
    </citation>
    <scope>NUCLEOTIDE SEQUENCE</scope>
</reference>